<feature type="region of interest" description="Disordered" evidence="1">
    <location>
        <begin position="1"/>
        <end position="20"/>
    </location>
</feature>
<dbReference type="Gramene" id="KZM96890">
    <property type="protein sequence ID" value="KZM96890"/>
    <property type="gene ID" value="DCAR_015748"/>
</dbReference>
<reference evidence="2" key="1">
    <citation type="journal article" date="2016" name="Nat. Genet.">
        <title>A high-quality carrot genome assembly provides new insights into carotenoid accumulation and asterid genome evolution.</title>
        <authorList>
            <person name="Iorizzo M."/>
            <person name="Ellison S."/>
            <person name="Senalik D."/>
            <person name="Zeng P."/>
            <person name="Satapoomin P."/>
            <person name="Huang J."/>
            <person name="Bowman M."/>
            <person name="Iovene M."/>
            <person name="Sanseverino W."/>
            <person name="Cavagnaro P."/>
            <person name="Yildiz M."/>
            <person name="Macko-Podgorni A."/>
            <person name="Moranska E."/>
            <person name="Grzebelus E."/>
            <person name="Grzebelus D."/>
            <person name="Ashrafi H."/>
            <person name="Zheng Z."/>
            <person name="Cheng S."/>
            <person name="Spooner D."/>
            <person name="Van Deynze A."/>
            <person name="Simon P."/>
        </authorList>
    </citation>
    <scope>NUCLEOTIDE SEQUENCE [LARGE SCALE GENOMIC DNA]</scope>
    <source>
        <tissue evidence="2">Leaf</tissue>
    </source>
</reference>
<protein>
    <submittedName>
        <fullName evidence="2">Uncharacterized protein</fullName>
    </submittedName>
</protein>
<dbReference type="Proteomes" id="UP000077755">
    <property type="component" value="Chromosome 4"/>
</dbReference>
<reference evidence="3" key="2">
    <citation type="submission" date="2022-03" db="EMBL/GenBank/DDBJ databases">
        <title>Draft title - Genomic analysis of global carrot germplasm unveils the trajectory of domestication and the origin of high carotenoid orange carrot.</title>
        <authorList>
            <person name="Iorizzo M."/>
            <person name="Ellison S."/>
            <person name="Senalik D."/>
            <person name="Macko-Podgorni A."/>
            <person name="Grzebelus D."/>
            <person name="Bostan H."/>
            <person name="Rolling W."/>
            <person name="Curaba J."/>
            <person name="Simon P."/>
        </authorList>
    </citation>
    <scope>NUCLEOTIDE SEQUENCE</scope>
    <source>
        <tissue evidence="3">Leaf</tissue>
    </source>
</reference>
<evidence type="ECO:0000313" key="4">
    <source>
        <dbReference type="Proteomes" id="UP000077755"/>
    </source>
</evidence>
<dbReference type="EMBL" id="CP093346">
    <property type="protein sequence ID" value="WOG95633.1"/>
    <property type="molecule type" value="Genomic_DNA"/>
</dbReference>
<evidence type="ECO:0000313" key="3">
    <source>
        <dbReference type="EMBL" id="WOG95633.1"/>
    </source>
</evidence>
<proteinExistence type="predicted"/>
<dbReference type="AlphaFoldDB" id="A0A162A862"/>
<keyword evidence="4" id="KW-1185">Reference proteome</keyword>
<evidence type="ECO:0000313" key="2">
    <source>
        <dbReference type="EMBL" id="KZM96890.1"/>
    </source>
</evidence>
<sequence length="56" mass="6694">MGEKTRKRREEKGKEERLKGKMKEILKVERWWEEMLIERKGENETPPRPPACGGVQ</sequence>
<name>A0A162A862_DAUCS</name>
<organism evidence="2">
    <name type="scientific">Daucus carota subsp. sativus</name>
    <name type="common">Carrot</name>
    <dbReference type="NCBI Taxonomy" id="79200"/>
    <lineage>
        <taxon>Eukaryota</taxon>
        <taxon>Viridiplantae</taxon>
        <taxon>Streptophyta</taxon>
        <taxon>Embryophyta</taxon>
        <taxon>Tracheophyta</taxon>
        <taxon>Spermatophyta</taxon>
        <taxon>Magnoliopsida</taxon>
        <taxon>eudicotyledons</taxon>
        <taxon>Gunneridae</taxon>
        <taxon>Pentapetalae</taxon>
        <taxon>asterids</taxon>
        <taxon>campanulids</taxon>
        <taxon>Apiales</taxon>
        <taxon>Apiaceae</taxon>
        <taxon>Apioideae</taxon>
        <taxon>Scandiceae</taxon>
        <taxon>Daucinae</taxon>
        <taxon>Daucus</taxon>
        <taxon>Daucus sect. Daucus</taxon>
    </lineage>
</organism>
<dbReference type="EMBL" id="LNRQ01000004">
    <property type="protein sequence ID" value="KZM96890.1"/>
    <property type="molecule type" value="Genomic_DNA"/>
</dbReference>
<gene>
    <name evidence="2" type="ORF">DCAR_015748</name>
    <name evidence="3" type="ORF">DCAR_0414959</name>
</gene>
<evidence type="ECO:0000256" key="1">
    <source>
        <dbReference type="SAM" id="MobiDB-lite"/>
    </source>
</evidence>
<accession>A0A162A862</accession>